<dbReference type="EMBL" id="NEVH01022639">
    <property type="protein sequence ID" value="PNF18535.1"/>
    <property type="molecule type" value="Genomic_DNA"/>
</dbReference>
<sequence length="91" mass="10627">MPQDGVQWQKLLLTRSSHSSERDCYRLVGCYIMKTDTNVLEEELSLYSSTLMTEEQQIPSKHWEWSTRLHGITLQKKEFLKMNGICTANGF</sequence>
<keyword evidence="2" id="KW-1185">Reference proteome</keyword>
<dbReference type="AlphaFoldDB" id="A0A2J7PQC9"/>
<name>A0A2J7PQC9_9NEOP</name>
<accession>A0A2J7PQC9</accession>
<protein>
    <submittedName>
        <fullName evidence="1">Uncharacterized protein</fullName>
    </submittedName>
</protein>
<evidence type="ECO:0000313" key="2">
    <source>
        <dbReference type="Proteomes" id="UP000235965"/>
    </source>
</evidence>
<evidence type="ECO:0000313" key="1">
    <source>
        <dbReference type="EMBL" id="PNF18535.1"/>
    </source>
</evidence>
<reference evidence="1 2" key="1">
    <citation type="submission" date="2017-12" db="EMBL/GenBank/DDBJ databases">
        <title>Hemimetabolous genomes reveal molecular basis of termite eusociality.</title>
        <authorList>
            <person name="Harrison M.C."/>
            <person name="Jongepier E."/>
            <person name="Robertson H.M."/>
            <person name="Arning N."/>
            <person name="Bitard-Feildel T."/>
            <person name="Chao H."/>
            <person name="Childers C.P."/>
            <person name="Dinh H."/>
            <person name="Doddapaneni H."/>
            <person name="Dugan S."/>
            <person name="Gowin J."/>
            <person name="Greiner C."/>
            <person name="Han Y."/>
            <person name="Hu H."/>
            <person name="Hughes D.S.T."/>
            <person name="Huylmans A.-K."/>
            <person name="Kemena C."/>
            <person name="Kremer L.P.M."/>
            <person name="Lee S.L."/>
            <person name="Lopez-Ezquerra A."/>
            <person name="Mallet L."/>
            <person name="Monroy-Kuhn J.M."/>
            <person name="Moser A."/>
            <person name="Murali S.C."/>
            <person name="Muzny D.M."/>
            <person name="Otani S."/>
            <person name="Piulachs M.-D."/>
            <person name="Poelchau M."/>
            <person name="Qu J."/>
            <person name="Schaub F."/>
            <person name="Wada-Katsumata A."/>
            <person name="Worley K.C."/>
            <person name="Xie Q."/>
            <person name="Ylla G."/>
            <person name="Poulsen M."/>
            <person name="Gibbs R.A."/>
            <person name="Schal C."/>
            <person name="Richards S."/>
            <person name="Belles X."/>
            <person name="Korb J."/>
            <person name="Bornberg-Bauer E."/>
        </authorList>
    </citation>
    <scope>NUCLEOTIDE SEQUENCE [LARGE SCALE GENOMIC DNA]</scope>
    <source>
        <tissue evidence="1">Whole body</tissue>
    </source>
</reference>
<proteinExistence type="predicted"/>
<dbReference type="InParanoid" id="A0A2J7PQC9"/>
<gene>
    <name evidence="1" type="ORF">B7P43_G08514</name>
</gene>
<comment type="caution">
    <text evidence="1">The sequence shown here is derived from an EMBL/GenBank/DDBJ whole genome shotgun (WGS) entry which is preliminary data.</text>
</comment>
<organism evidence="1 2">
    <name type="scientific">Cryptotermes secundus</name>
    <dbReference type="NCBI Taxonomy" id="105785"/>
    <lineage>
        <taxon>Eukaryota</taxon>
        <taxon>Metazoa</taxon>
        <taxon>Ecdysozoa</taxon>
        <taxon>Arthropoda</taxon>
        <taxon>Hexapoda</taxon>
        <taxon>Insecta</taxon>
        <taxon>Pterygota</taxon>
        <taxon>Neoptera</taxon>
        <taxon>Polyneoptera</taxon>
        <taxon>Dictyoptera</taxon>
        <taxon>Blattodea</taxon>
        <taxon>Blattoidea</taxon>
        <taxon>Termitoidae</taxon>
        <taxon>Kalotermitidae</taxon>
        <taxon>Cryptotermitinae</taxon>
        <taxon>Cryptotermes</taxon>
    </lineage>
</organism>
<dbReference type="Proteomes" id="UP000235965">
    <property type="component" value="Unassembled WGS sequence"/>
</dbReference>